<feature type="region of interest" description="Disordered" evidence="1">
    <location>
        <begin position="1"/>
        <end position="23"/>
    </location>
</feature>
<dbReference type="Gene3D" id="1.25.40.10">
    <property type="entry name" value="Tetratricopeptide repeat domain"/>
    <property type="match status" value="2"/>
</dbReference>
<dbReference type="SUPFAM" id="SSF48452">
    <property type="entry name" value="TPR-like"/>
    <property type="match status" value="2"/>
</dbReference>
<dbReference type="InterPro" id="IPR011990">
    <property type="entry name" value="TPR-like_helical_dom_sf"/>
</dbReference>
<comment type="caution">
    <text evidence="2">The sequence shown here is derived from an EMBL/GenBank/DDBJ whole genome shotgun (WGS) entry which is preliminary data.</text>
</comment>
<organism evidence="2 3">
    <name type="scientific">Polarella glacialis</name>
    <name type="common">Dinoflagellate</name>
    <dbReference type="NCBI Taxonomy" id="89957"/>
    <lineage>
        <taxon>Eukaryota</taxon>
        <taxon>Sar</taxon>
        <taxon>Alveolata</taxon>
        <taxon>Dinophyceae</taxon>
        <taxon>Suessiales</taxon>
        <taxon>Suessiaceae</taxon>
        <taxon>Polarella</taxon>
    </lineage>
</organism>
<dbReference type="Proteomes" id="UP000626109">
    <property type="component" value="Unassembled WGS sequence"/>
</dbReference>
<sequence>MATSDARHQLRSMLASLPPEQLPAPPQVMLSMLESMPSAAIEAMLRQFTDGASPESPSLRLPSATRSHVGQGNSASAKPQDKKSEEREAYLEVLKSCCTPGLAVEFEILNAEAALSGRASRSAPFKQQADHSDPLVRALQVHAPALASDEGASHVRQRLLRWGASLPRAVCLMRYELGLQAHRKELPTSGTENVMMTLSTNSTVVKPEADTRTGWQALCSVNVSDLQLFQVSSGRVLHGKLIVDPLATVGVTTILEDSAGSIVQLGLYNMLPGGPTGAKAHELAQHFFPKGTHLSIAEPFLKIFRDGNRGVRVDSPTDLRVERVSESNDLASLQRARECGNKLVKQGLHQAAASEYWQGLRSPGVETEVAQLLSNRSQALLKQGLWAAALADAAAALLLAPGAAKAWQRYVAALHGLSQPQLAQRATTILAKDELLPTEQQPKEEDLAGSVRSVLAMALSAALISETECPDDADVAKALSGEDFRAAGNAAYKSGDFRKATELYSRALAASQLAGDAALVLGNTALCALRANALHDAVSTSSACLRLRPNSPKAIFRLAQSLALLGELAMANMVLSAVGGSNGDAVLRSLKAEVSKVSSLYQNFAAGRGLAGVVELKAICDGGGGAGCSVDVLPDWISKDALAIKCLGSKGRGVVAARDILPAEVLMVQRPRVSASHGSLASGAEHLTSITVNTRLVNDGSRTRLKASVMSSLPTDGLLAAVLGMLRHGTESPQLAVPVWEDLLHRLG</sequence>
<evidence type="ECO:0000313" key="2">
    <source>
        <dbReference type="EMBL" id="CAE8734204.1"/>
    </source>
</evidence>
<accession>A0A813LN88</accession>
<dbReference type="AlphaFoldDB" id="A0A813LN88"/>
<evidence type="ECO:0000313" key="3">
    <source>
        <dbReference type="Proteomes" id="UP000626109"/>
    </source>
</evidence>
<feature type="compositionally biased region" description="Polar residues" evidence="1">
    <location>
        <begin position="64"/>
        <end position="77"/>
    </location>
</feature>
<evidence type="ECO:0000256" key="1">
    <source>
        <dbReference type="SAM" id="MobiDB-lite"/>
    </source>
</evidence>
<reference evidence="2" key="1">
    <citation type="submission" date="2021-02" db="EMBL/GenBank/DDBJ databases">
        <authorList>
            <person name="Dougan E. K."/>
            <person name="Rhodes N."/>
            <person name="Thang M."/>
            <person name="Chan C."/>
        </authorList>
    </citation>
    <scope>NUCLEOTIDE SEQUENCE</scope>
</reference>
<proteinExistence type="predicted"/>
<dbReference type="PANTHER" id="PTHR47643">
    <property type="entry name" value="TPR DOMAIN PROTEIN (AFU_ORTHOLOGUE AFUA_5G12710)"/>
    <property type="match status" value="1"/>
</dbReference>
<protein>
    <submittedName>
        <fullName evidence="2">Uncharacterized protein</fullName>
    </submittedName>
</protein>
<gene>
    <name evidence="2" type="ORF">PGLA2088_LOCUS47186</name>
</gene>
<feature type="region of interest" description="Disordered" evidence="1">
    <location>
        <begin position="50"/>
        <end position="84"/>
    </location>
</feature>
<name>A0A813LN88_POLGL</name>
<dbReference type="InterPro" id="IPR053209">
    <property type="entry name" value="Gramillin-biosynth_MTr"/>
</dbReference>
<dbReference type="PANTHER" id="PTHR47643:SF2">
    <property type="entry name" value="TPR DOMAIN PROTEIN (AFU_ORTHOLOGUE AFUA_5G12710)"/>
    <property type="match status" value="1"/>
</dbReference>
<feature type="non-terminal residue" evidence="2">
    <location>
        <position position="748"/>
    </location>
</feature>
<dbReference type="EMBL" id="CAJNNW010036427">
    <property type="protein sequence ID" value="CAE8734204.1"/>
    <property type="molecule type" value="Genomic_DNA"/>
</dbReference>